<keyword evidence="4" id="KW-1185">Reference proteome</keyword>
<dbReference type="InterPro" id="IPR027417">
    <property type="entry name" value="P-loop_NTPase"/>
</dbReference>
<dbReference type="Gene3D" id="3.40.850.10">
    <property type="entry name" value="Kinesin motor domain"/>
    <property type="match status" value="1"/>
</dbReference>
<dbReference type="GO" id="GO:0005874">
    <property type="term" value="C:microtubule"/>
    <property type="evidence" value="ECO:0007669"/>
    <property type="project" value="TreeGrafter"/>
</dbReference>
<comment type="similarity">
    <text evidence="1">Belongs to the TRAFAC class myosin-kinesin ATPase superfamily. Kinesin family.</text>
</comment>
<evidence type="ECO:0000313" key="3">
    <source>
        <dbReference type="EMBL" id="TPX55978.1"/>
    </source>
</evidence>
<dbReference type="PROSITE" id="PS50067">
    <property type="entry name" value="KINESIN_MOTOR_2"/>
    <property type="match status" value="1"/>
</dbReference>
<sequence>MQRLTGHEIFSSGLGSAKGPSAPFEIYVSCFELLGERLSDLLNDHAPLSLMEDSTGSINIKGVQEISVHSAEEIQELLERAAECRKTSATMKNDTSSRSHAITRFRAVNKAVPSAEDGILHLVDLAGSESAADSSMHSSELMAETKEINASLMQLKECIRSRALAGSGGKTHIHVPYRNSKLTMLLKDAFEVSSMRQCRTVVMANIAPGILDCPQTLNTLRYISHLRIPSPPPPVPDPTNPLTWSSDTLQSFFKKTGLQLSRVSRTNFLSRLMSANLSPEAAIRIYEAFWEKIVDARTRGRNAKLGRSNVKTTDQLDEELQPGDFVYINAEKTYAMVRGGKEQLSVCPLRAIKQMVIDQQVEVYVLDANDAVKEVGEGEYQRVEMMWLHKAACYVLVVGPLKV</sequence>
<evidence type="ECO:0000259" key="2">
    <source>
        <dbReference type="PROSITE" id="PS50067"/>
    </source>
</evidence>
<comment type="caution">
    <text evidence="3">The sequence shown here is derived from an EMBL/GenBank/DDBJ whole genome shotgun (WGS) entry which is preliminary data.</text>
</comment>
<name>A0A507DYD6_9FUNG</name>
<dbReference type="Pfam" id="PF00225">
    <property type="entry name" value="Kinesin"/>
    <property type="match status" value="1"/>
</dbReference>
<accession>A0A507DYD6</accession>
<dbReference type="PANTHER" id="PTHR24115:SF0">
    <property type="entry name" value="FI21273P1-RELATED"/>
    <property type="match status" value="1"/>
</dbReference>
<dbReference type="SMART" id="SM00129">
    <property type="entry name" value="KISc"/>
    <property type="match status" value="1"/>
</dbReference>
<dbReference type="GO" id="GO:0003777">
    <property type="term" value="F:microtubule motor activity"/>
    <property type="evidence" value="ECO:0007669"/>
    <property type="project" value="InterPro"/>
</dbReference>
<evidence type="ECO:0000256" key="1">
    <source>
        <dbReference type="PROSITE-ProRule" id="PRU00283"/>
    </source>
</evidence>
<dbReference type="AlphaFoldDB" id="A0A507DYD6"/>
<protein>
    <recommendedName>
        <fullName evidence="2">Kinesin motor domain-containing protein</fullName>
    </recommendedName>
</protein>
<dbReference type="GO" id="GO:0005819">
    <property type="term" value="C:spindle"/>
    <property type="evidence" value="ECO:0007669"/>
    <property type="project" value="TreeGrafter"/>
</dbReference>
<dbReference type="EMBL" id="QEAQ01000089">
    <property type="protein sequence ID" value="TPX55978.1"/>
    <property type="molecule type" value="Genomic_DNA"/>
</dbReference>
<proteinExistence type="inferred from homology"/>
<feature type="domain" description="Kinesin motor" evidence="2">
    <location>
        <begin position="1"/>
        <end position="229"/>
    </location>
</feature>
<dbReference type="PRINTS" id="PR00380">
    <property type="entry name" value="KINESINHEAVY"/>
</dbReference>
<dbReference type="Proteomes" id="UP000318582">
    <property type="component" value="Unassembled WGS sequence"/>
</dbReference>
<dbReference type="InterPro" id="IPR001752">
    <property type="entry name" value="Kinesin_motor_dom"/>
</dbReference>
<dbReference type="SUPFAM" id="SSF52540">
    <property type="entry name" value="P-loop containing nucleoside triphosphate hydrolases"/>
    <property type="match status" value="1"/>
</dbReference>
<comment type="caution">
    <text evidence="1">Lacks conserved residue(s) required for the propagation of feature annotation.</text>
</comment>
<dbReference type="GO" id="GO:0005871">
    <property type="term" value="C:kinesin complex"/>
    <property type="evidence" value="ECO:0007669"/>
    <property type="project" value="TreeGrafter"/>
</dbReference>
<dbReference type="GO" id="GO:0007018">
    <property type="term" value="P:microtubule-based movement"/>
    <property type="evidence" value="ECO:0007669"/>
    <property type="project" value="InterPro"/>
</dbReference>
<dbReference type="GO" id="GO:0008017">
    <property type="term" value="F:microtubule binding"/>
    <property type="evidence" value="ECO:0007669"/>
    <property type="project" value="InterPro"/>
</dbReference>
<dbReference type="GO" id="GO:0005524">
    <property type="term" value="F:ATP binding"/>
    <property type="evidence" value="ECO:0007669"/>
    <property type="project" value="InterPro"/>
</dbReference>
<dbReference type="GO" id="GO:0016887">
    <property type="term" value="F:ATP hydrolysis activity"/>
    <property type="evidence" value="ECO:0007669"/>
    <property type="project" value="TreeGrafter"/>
</dbReference>
<gene>
    <name evidence="3" type="ORF">PhCBS80983_g04885</name>
</gene>
<dbReference type="InterPro" id="IPR027640">
    <property type="entry name" value="Kinesin-like_fam"/>
</dbReference>
<evidence type="ECO:0000313" key="4">
    <source>
        <dbReference type="Proteomes" id="UP000318582"/>
    </source>
</evidence>
<organism evidence="3 4">
    <name type="scientific">Powellomyces hirtus</name>
    <dbReference type="NCBI Taxonomy" id="109895"/>
    <lineage>
        <taxon>Eukaryota</taxon>
        <taxon>Fungi</taxon>
        <taxon>Fungi incertae sedis</taxon>
        <taxon>Chytridiomycota</taxon>
        <taxon>Chytridiomycota incertae sedis</taxon>
        <taxon>Chytridiomycetes</taxon>
        <taxon>Spizellomycetales</taxon>
        <taxon>Powellomycetaceae</taxon>
        <taxon>Powellomyces</taxon>
    </lineage>
</organism>
<dbReference type="STRING" id="109895.A0A507DYD6"/>
<dbReference type="PANTHER" id="PTHR24115">
    <property type="entry name" value="KINESIN-RELATED"/>
    <property type="match status" value="1"/>
</dbReference>
<dbReference type="InterPro" id="IPR036961">
    <property type="entry name" value="Kinesin_motor_dom_sf"/>
</dbReference>
<reference evidence="3 4" key="1">
    <citation type="journal article" date="2019" name="Sci. Rep.">
        <title>Comparative genomics of chytrid fungi reveal insights into the obligate biotrophic and pathogenic lifestyle of Synchytrium endobioticum.</title>
        <authorList>
            <person name="van de Vossenberg B.T.L.H."/>
            <person name="Warris S."/>
            <person name="Nguyen H.D.T."/>
            <person name="van Gent-Pelzer M.P.E."/>
            <person name="Joly D.L."/>
            <person name="van de Geest H.C."/>
            <person name="Bonants P.J.M."/>
            <person name="Smith D.S."/>
            <person name="Levesque C.A."/>
            <person name="van der Lee T.A.J."/>
        </authorList>
    </citation>
    <scope>NUCLEOTIDE SEQUENCE [LARGE SCALE GENOMIC DNA]</scope>
    <source>
        <strain evidence="3 4">CBS 809.83</strain>
    </source>
</reference>